<evidence type="ECO:0000256" key="12">
    <source>
        <dbReference type="SAM" id="MobiDB-lite"/>
    </source>
</evidence>
<gene>
    <name evidence="13" type="ORF">WJX74_001235</name>
</gene>
<dbReference type="GO" id="GO:0005743">
    <property type="term" value="C:mitochondrial inner membrane"/>
    <property type="evidence" value="ECO:0007669"/>
    <property type="project" value="UniProtKB-SubCell"/>
</dbReference>
<feature type="transmembrane region" description="Helical" evidence="11">
    <location>
        <begin position="43"/>
        <end position="62"/>
    </location>
</feature>
<accession>A0AAW1QN54</accession>
<comment type="caution">
    <text evidence="13">The sequence shown here is derived from an EMBL/GenBank/DDBJ whole genome shotgun (WGS) entry which is preliminary data.</text>
</comment>
<evidence type="ECO:0000256" key="6">
    <source>
        <dbReference type="ARBA" id="ARBA00022792"/>
    </source>
</evidence>
<keyword evidence="8 11" id="KW-1133">Transmembrane helix</keyword>
<protein>
    <recommendedName>
        <fullName evidence="11">NADH dehydrogenase [ubiquinone] 1 alpha subcomplex subunit 13</fullName>
    </recommendedName>
</protein>
<keyword evidence="5 11" id="KW-0812">Transmembrane</keyword>
<evidence type="ECO:0000256" key="10">
    <source>
        <dbReference type="ARBA" id="ARBA00023136"/>
    </source>
</evidence>
<evidence type="ECO:0000256" key="1">
    <source>
        <dbReference type="ARBA" id="ARBA00004298"/>
    </source>
</evidence>
<dbReference type="Proteomes" id="UP001438707">
    <property type="component" value="Unassembled WGS sequence"/>
</dbReference>
<evidence type="ECO:0000256" key="3">
    <source>
        <dbReference type="ARBA" id="ARBA00022448"/>
    </source>
</evidence>
<evidence type="ECO:0000256" key="4">
    <source>
        <dbReference type="ARBA" id="ARBA00022660"/>
    </source>
</evidence>
<sequence>MTETLRRGRPGMKSVYDMPVVQDGPPPGGFPPLRYARRLPSTGPTGFTLFAVAGAIMAYGFVKVGQTNHHRRALKQEKLEARTTLVPILQAEEDRRWVKWRDEKRQHEEEVMQQVPGWEMHEPIYKTGRWVSPARPVGIWGGG</sequence>
<name>A0AAW1QN54_9CHLO</name>
<evidence type="ECO:0000256" key="7">
    <source>
        <dbReference type="ARBA" id="ARBA00022982"/>
    </source>
</evidence>
<dbReference type="PANTHER" id="PTHR12966">
    <property type="entry name" value="NADH DEHYDROGENASE UBIQUINONE 1 ALPHA SUBCOMPLEX SUBUNIT 13"/>
    <property type="match status" value="1"/>
</dbReference>
<organism evidence="13 14">
    <name type="scientific">Apatococcus lobatus</name>
    <dbReference type="NCBI Taxonomy" id="904363"/>
    <lineage>
        <taxon>Eukaryota</taxon>
        <taxon>Viridiplantae</taxon>
        <taxon>Chlorophyta</taxon>
        <taxon>core chlorophytes</taxon>
        <taxon>Trebouxiophyceae</taxon>
        <taxon>Chlorellales</taxon>
        <taxon>Chlorellaceae</taxon>
        <taxon>Apatococcus</taxon>
    </lineage>
</organism>
<feature type="region of interest" description="Disordered" evidence="12">
    <location>
        <begin position="1"/>
        <end position="23"/>
    </location>
</feature>
<evidence type="ECO:0000313" key="14">
    <source>
        <dbReference type="Proteomes" id="UP001438707"/>
    </source>
</evidence>
<evidence type="ECO:0000313" key="13">
    <source>
        <dbReference type="EMBL" id="KAK9822889.1"/>
    </source>
</evidence>
<dbReference type="PANTHER" id="PTHR12966:SF0">
    <property type="entry name" value="NADH DEHYDROGENASE [UBIQUINONE] 1 ALPHA SUBCOMPLEX SUBUNIT 13"/>
    <property type="match status" value="1"/>
</dbReference>
<evidence type="ECO:0000256" key="8">
    <source>
        <dbReference type="ARBA" id="ARBA00022989"/>
    </source>
</evidence>
<comment type="similarity">
    <text evidence="2 11">Belongs to the complex I NDUFA13 subunit family.</text>
</comment>
<reference evidence="13 14" key="1">
    <citation type="journal article" date="2024" name="Nat. Commun.">
        <title>Phylogenomics reveals the evolutionary origins of lichenization in chlorophyte algae.</title>
        <authorList>
            <person name="Puginier C."/>
            <person name="Libourel C."/>
            <person name="Otte J."/>
            <person name="Skaloud P."/>
            <person name="Haon M."/>
            <person name="Grisel S."/>
            <person name="Petersen M."/>
            <person name="Berrin J.G."/>
            <person name="Delaux P.M."/>
            <person name="Dal Grande F."/>
            <person name="Keller J."/>
        </authorList>
    </citation>
    <scope>NUCLEOTIDE SEQUENCE [LARGE SCALE GENOMIC DNA]</scope>
    <source>
        <strain evidence="13 14">SAG 2145</strain>
    </source>
</reference>
<keyword evidence="6 11" id="KW-0999">Mitochondrion inner membrane</keyword>
<keyword evidence="3 11" id="KW-0813">Transport</keyword>
<keyword evidence="7 11" id="KW-0249">Electron transport</keyword>
<dbReference type="EMBL" id="JALJOS010000029">
    <property type="protein sequence ID" value="KAK9822889.1"/>
    <property type="molecule type" value="Genomic_DNA"/>
</dbReference>
<keyword evidence="14" id="KW-1185">Reference proteome</keyword>
<evidence type="ECO:0000256" key="2">
    <source>
        <dbReference type="ARBA" id="ARBA00007312"/>
    </source>
</evidence>
<dbReference type="GO" id="GO:0045271">
    <property type="term" value="C:respiratory chain complex I"/>
    <property type="evidence" value="ECO:0007669"/>
    <property type="project" value="UniProtKB-UniRule"/>
</dbReference>
<keyword evidence="9 11" id="KW-0496">Mitochondrion</keyword>
<keyword evidence="4 11" id="KW-0679">Respiratory chain</keyword>
<dbReference type="InterPro" id="IPR009346">
    <property type="entry name" value="GRIM-19"/>
</dbReference>
<keyword evidence="10 11" id="KW-0472">Membrane</keyword>
<dbReference type="Pfam" id="PF06212">
    <property type="entry name" value="GRIM-19"/>
    <property type="match status" value="1"/>
</dbReference>
<proteinExistence type="inferred from homology"/>
<evidence type="ECO:0000256" key="9">
    <source>
        <dbReference type="ARBA" id="ARBA00023128"/>
    </source>
</evidence>
<comment type="subcellular location">
    <subcellularLocation>
        <location evidence="1 11">Mitochondrion inner membrane</location>
        <topology evidence="1 11">Single-pass membrane protein</topology>
        <orientation evidence="1 11">Matrix side</orientation>
    </subcellularLocation>
</comment>
<evidence type="ECO:0000256" key="5">
    <source>
        <dbReference type="ARBA" id="ARBA00022692"/>
    </source>
</evidence>
<evidence type="ECO:0000256" key="11">
    <source>
        <dbReference type="RuleBase" id="RU368034"/>
    </source>
</evidence>
<comment type="function">
    <text evidence="11">Complex I functions in the transfer of electrons from NADH to the respiratory chain. Accessory subunit of the mitochondrial membrane respiratory chain NADH dehydrogenase (Complex I), that is believed not to be involved in catalysis.</text>
</comment>
<dbReference type="AlphaFoldDB" id="A0AAW1QN54"/>